<name>A0A255EII1_9ACTN</name>
<dbReference type="InterPro" id="IPR009839">
    <property type="entry name" value="SseB_N"/>
</dbReference>
<dbReference type="EMBL" id="NMVI01000007">
    <property type="protein sequence ID" value="OYN89988.1"/>
    <property type="molecule type" value="Genomic_DNA"/>
</dbReference>
<organism evidence="3 4">
    <name type="scientific">Parenemella sanctibonifatiensis</name>
    <dbReference type="NCBI Taxonomy" id="2016505"/>
    <lineage>
        <taxon>Bacteria</taxon>
        <taxon>Bacillati</taxon>
        <taxon>Actinomycetota</taxon>
        <taxon>Actinomycetes</taxon>
        <taxon>Propionibacteriales</taxon>
        <taxon>Propionibacteriaceae</taxon>
        <taxon>Parenemella</taxon>
    </lineage>
</organism>
<evidence type="ECO:0000313" key="4">
    <source>
        <dbReference type="Proteomes" id="UP000216300"/>
    </source>
</evidence>
<feature type="domain" description="SseB protein N-terminal" evidence="1">
    <location>
        <begin position="21"/>
        <end position="137"/>
    </location>
</feature>
<dbReference type="OrthoDB" id="5188303at2"/>
<evidence type="ECO:0000259" key="1">
    <source>
        <dbReference type="Pfam" id="PF07179"/>
    </source>
</evidence>
<keyword evidence="4" id="KW-1185">Reference proteome</keyword>
<evidence type="ECO:0000313" key="5">
    <source>
        <dbReference type="Proteomes" id="UP000216533"/>
    </source>
</evidence>
<evidence type="ECO:0000313" key="3">
    <source>
        <dbReference type="EMBL" id="OYN91327.1"/>
    </source>
</evidence>
<dbReference type="EMBL" id="NMVJ01000006">
    <property type="protein sequence ID" value="OYN91327.1"/>
    <property type="molecule type" value="Genomic_DNA"/>
</dbReference>
<proteinExistence type="predicted"/>
<reference evidence="4 5" key="1">
    <citation type="submission" date="2017-07" db="EMBL/GenBank/DDBJ databases">
        <title>Draft whole genome sequences of clinical Proprionibacteriaceae strains.</title>
        <authorList>
            <person name="Bernier A.-M."/>
            <person name="Bernard K."/>
            <person name="Domingo M.-C."/>
        </authorList>
    </citation>
    <scope>NUCLEOTIDE SEQUENCE [LARGE SCALE GENOMIC DNA]</scope>
    <source>
        <strain evidence="3 4">NML 150081</strain>
        <strain evidence="2 5">NML 160184</strain>
    </source>
</reference>
<dbReference type="RefSeq" id="WP_094449669.1">
    <property type="nucleotide sequence ID" value="NZ_NMVI01000007.1"/>
</dbReference>
<accession>A0A255EEK8</accession>
<protein>
    <submittedName>
        <fullName evidence="3">Exosortase</fullName>
    </submittedName>
</protein>
<dbReference type="Proteomes" id="UP000216300">
    <property type="component" value="Unassembled WGS sequence"/>
</dbReference>
<dbReference type="AlphaFoldDB" id="A0A255EII1"/>
<evidence type="ECO:0000313" key="2">
    <source>
        <dbReference type="EMBL" id="OYN89988.1"/>
    </source>
</evidence>
<accession>A0A255EII1</accession>
<comment type="caution">
    <text evidence="3">The sequence shown here is derived from an EMBL/GenBank/DDBJ whole genome shotgun (WGS) entry which is preliminary data.</text>
</comment>
<gene>
    <name evidence="3" type="ORF">CGZ91_07800</name>
    <name evidence="2" type="ORF">CGZ92_01740</name>
</gene>
<dbReference type="Proteomes" id="UP000216533">
    <property type="component" value="Unassembled WGS sequence"/>
</dbReference>
<sequence length="158" mass="16813">MRHQRFPRDDDGAPDPHLRGLIAAATADQRAYLRCCAGLGLARLLLPVVPQESSEPGIHDEPGTPLVVFPDGRRALMTFTGLDSLQAWQADARPVQCTIDEVARTAQQWEADGGGAVTVVVDPAGPVALELVPQVVTALAAGQRLVELEDGQFGWLSG</sequence>
<dbReference type="Pfam" id="PF07179">
    <property type="entry name" value="SseB"/>
    <property type="match status" value="1"/>
</dbReference>